<sequence>MNGSSISSDFPASNWILGVNIGYSLILSCEVTRRGTLNFFEGIAGNILLGCRVRITNITRRNNIGSNRIATFINILSCGLSTSNWVLGVNIGYSLILSCEATLRATLNFFEGIAGNILLGCRVRITNITRRNNIGSNRIATFINILSCGDTSPLNSVPRSTVKLCTGPLKVVRNLVSASLTVAVVRSFNR</sequence>
<reference evidence="1 2" key="1">
    <citation type="submission" date="2017-05" db="EMBL/GenBank/DDBJ databases">
        <title>Genome sequence of Pediococcus pentosaceus strain SRCM100892.</title>
        <authorList>
            <person name="Cho S.H."/>
        </authorList>
    </citation>
    <scope>NUCLEOTIDE SEQUENCE [LARGE SCALE GENOMIC DNA]</scope>
    <source>
        <strain evidence="1 2">SRCM100892</strain>
        <plasmid evidence="2">Plasmid ppc892-1</plasmid>
    </source>
</reference>
<dbReference type="EMBL" id="CP021471">
    <property type="protein sequence ID" value="ARW18639.1"/>
    <property type="molecule type" value="Genomic_DNA"/>
</dbReference>
<organism evidence="1 2">
    <name type="scientific">Pediococcus pentosaceus</name>
    <dbReference type="NCBI Taxonomy" id="1255"/>
    <lineage>
        <taxon>Bacteria</taxon>
        <taxon>Bacillati</taxon>
        <taxon>Bacillota</taxon>
        <taxon>Bacilli</taxon>
        <taxon>Lactobacillales</taxon>
        <taxon>Lactobacillaceae</taxon>
        <taxon>Pediococcus</taxon>
    </lineage>
</organism>
<proteinExistence type="predicted"/>
<protein>
    <submittedName>
        <fullName evidence="1">Uncharacterized protein</fullName>
    </submittedName>
</protein>
<name>A0A1Y0VRZ9_PEDPE</name>
<keyword evidence="1" id="KW-0614">Plasmid</keyword>
<gene>
    <name evidence="1" type="ORF">S100892_00033</name>
</gene>
<evidence type="ECO:0000313" key="1">
    <source>
        <dbReference type="EMBL" id="ARW18639.1"/>
    </source>
</evidence>
<dbReference type="Proteomes" id="UP000196118">
    <property type="component" value="Plasmid pPC892-1"/>
</dbReference>
<geneLocation type="plasmid" evidence="2">
    <name>ppc892-1</name>
</geneLocation>
<evidence type="ECO:0000313" key="2">
    <source>
        <dbReference type="Proteomes" id="UP000196118"/>
    </source>
</evidence>
<accession>A0A1Y0VRZ9</accession>
<dbReference type="AlphaFoldDB" id="A0A1Y0VRZ9"/>